<proteinExistence type="predicted"/>
<protein>
    <submittedName>
        <fullName evidence="2">Uncharacterized protein</fullName>
    </submittedName>
</protein>
<gene>
    <name evidence="1" type="ORF">PGT21_007971</name>
    <name evidence="2" type="ORF">PGTUg99_024237</name>
</gene>
<sequence>MAPHQSPKPRTIHGTPSGRLLALSVESSIWFELQVLRAGSMCRRSCRSVIRYNSDRFHGKFIVKGTQGAQPKALVFVKIRSYVRPTAGDEQYNQL</sequence>
<dbReference type="Proteomes" id="UP000324748">
    <property type="component" value="Unassembled WGS sequence"/>
</dbReference>
<keyword evidence="3" id="KW-1185">Reference proteome</keyword>
<dbReference type="EMBL" id="VDEP01000204">
    <property type="protein sequence ID" value="KAA1124303.1"/>
    <property type="molecule type" value="Genomic_DNA"/>
</dbReference>
<dbReference type="Proteomes" id="UP000325313">
    <property type="component" value="Unassembled WGS sequence"/>
</dbReference>
<name>A0A5B0RH78_PUCGR</name>
<comment type="caution">
    <text evidence="2">The sequence shown here is derived from an EMBL/GenBank/DDBJ whole genome shotgun (WGS) entry which is preliminary data.</text>
</comment>
<evidence type="ECO:0000313" key="1">
    <source>
        <dbReference type="EMBL" id="KAA1114412.1"/>
    </source>
</evidence>
<evidence type="ECO:0000313" key="4">
    <source>
        <dbReference type="Proteomes" id="UP000325313"/>
    </source>
</evidence>
<evidence type="ECO:0000313" key="3">
    <source>
        <dbReference type="Proteomes" id="UP000324748"/>
    </source>
</evidence>
<organism evidence="2 4">
    <name type="scientific">Puccinia graminis f. sp. tritici</name>
    <dbReference type="NCBI Taxonomy" id="56615"/>
    <lineage>
        <taxon>Eukaryota</taxon>
        <taxon>Fungi</taxon>
        <taxon>Dikarya</taxon>
        <taxon>Basidiomycota</taxon>
        <taxon>Pucciniomycotina</taxon>
        <taxon>Pucciniomycetes</taxon>
        <taxon>Pucciniales</taxon>
        <taxon>Pucciniaceae</taxon>
        <taxon>Puccinia</taxon>
    </lineage>
</organism>
<dbReference type="AlphaFoldDB" id="A0A5B0RH78"/>
<reference evidence="3 4" key="1">
    <citation type="submission" date="2019-05" db="EMBL/GenBank/DDBJ databases">
        <title>Emergence of the Ug99 lineage of the wheat stem rust pathogen through somatic hybridization.</title>
        <authorList>
            <person name="Li F."/>
            <person name="Upadhyaya N.M."/>
            <person name="Sperschneider J."/>
            <person name="Matny O."/>
            <person name="Nguyen-Phuc H."/>
            <person name="Mago R."/>
            <person name="Raley C."/>
            <person name="Miller M.E."/>
            <person name="Silverstein K.A.T."/>
            <person name="Henningsen E."/>
            <person name="Hirsch C.D."/>
            <person name="Visser B."/>
            <person name="Pretorius Z.A."/>
            <person name="Steffenson B.J."/>
            <person name="Schwessinger B."/>
            <person name="Dodds P.N."/>
            <person name="Figueroa M."/>
        </authorList>
    </citation>
    <scope>NUCLEOTIDE SEQUENCE [LARGE SCALE GENOMIC DNA]</scope>
    <source>
        <strain evidence="1">21-0</strain>
        <strain evidence="2 4">Ug99</strain>
    </source>
</reference>
<dbReference type="EMBL" id="VSWC01000014">
    <property type="protein sequence ID" value="KAA1114412.1"/>
    <property type="molecule type" value="Genomic_DNA"/>
</dbReference>
<evidence type="ECO:0000313" key="2">
    <source>
        <dbReference type="EMBL" id="KAA1124303.1"/>
    </source>
</evidence>
<accession>A0A5B0RH78</accession>